<proteinExistence type="predicted"/>
<dbReference type="Proteomes" id="UP000887116">
    <property type="component" value="Unassembled WGS sequence"/>
</dbReference>
<feature type="region of interest" description="Disordered" evidence="1">
    <location>
        <begin position="106"/>
        <end position="196"/>
    </location>
</feature>
<comment type="caution">
    <text evidence="2">The sequence shown here is derived from an EMBL/GenBank/DDBJ whole genome shotgun (WGS) entry which is preliminary data.</text>
</comment>
<evidence type="ECO:0000313" key="2">
    <source>
        <dbReference type="EMBL" id="GFR00338.1"/>
    </source>
</evidence>
<feature type="compositionally biased region" description="Basic and acidic residues" evidence="1">
    <location>
        <begin position="182"/>
        <end position="196"/>
    </location>
</feature>
<feature type="compositionally biased region" description="Basic residues" evidence="1">
    <location>
        <begin position="84"/>
        <end position="94"/>
    </location>
</feature>
<feature type="region of interest" description="Disordered" evidence="1">
    <location>
        <begin position="1"/>
        <end position="94"/>
    </location>
</feature>
<dbReference type="EMBL" id="BMAO01034986">
    <property type="protein sequence ID" value="GFR00338.1"/>
    <property type="molecule type" value="Genomic_DNA"/>
</dbReference>
<reference evidence="2" key="1">
    <citation type="submission" date="2020-07" db="EMBL/GenBank/DDBJ databases">
        <title>Multicomponent nature underlies the extraordinary mechanical properties of spider dragline silk.</title>
        <authorList>
            <person name="Kono N."/>
            <person name="Nakamura H."/>
            <person name="Mori M."/>
            <person name="Yoshida Y."/>
            <person name="Ohtoshi R."/>
            <person name="Malay A.D."/>
            <person name="Moran D.A.P."/>
            <person name="Tomita M."/>
            <person name="Numata K."/>
            <person name="Arakawa K."/>
        </authorList>
    </citation>
    <scope>NUCLEOTIDE SEQUENCE</scope>
</reference>
<sequence>MLGGYLDQVQIYHSRDRGEGDVETSRSSNSGSRKAEGKSEVREGQVREPTTNNKQSQGSNRREGSSTRAQSIDSERNHFGNSKGKSRKARRRVLDRRDLKISISSSLQFGRSTKRKAPERTYWKKRTVPPSMQSNSNIKTKPRGGRSMEGMTSKRESSKTGKTMDYSAIESLSTQEQSGIQKEARRGVSNDKQRDPSKTLQLLRLIGLQDIRVFFTDREEFHLQPI</sequence>
<keyword evidence="3" id="KW-1185">Reference proteome</keyword>
<evidence type="ECO:0000313" key="3">
    <source>
        <dbReference type="Proteomes" id="UP000887116"/>
    </source>
</evidence>
<dbReference type="OrthoDB" id="10611157at2759"/>
<name>A0A8X6ISU1_TRICU</name>
<feature type="compositionally biased region" description="Polar residues" evidence="1">
    <location>
        <begin position="170"/>
        <end position="180"/>
    </location>
</feature>
<feature type="compositionally biased region" description="Polar residues" evidence="1">
    <location>
        <begin position="48"/>
        <end position="59"/>
    </location>
</feature>
<protein>
    <submittedName>
        <fullName evidence="2">Uncharacterized protein</fullName>
    </submittedName>
</protein>
<feature type="compositionally biased region" description="Basic and acidic residues" evidence="1">
    <location>
        <begin position="33"/>
        <end position="46"/>
    </location>
</feature>
<evidence type="ECO:0000256" key="1">
    <source>
        <dbReference type="SAM" id="MobiDB-lite"/>
    </source>
</evidence>
<gene>
    <name evidence="2" type="ORF">TNCT_255961</name>
</gene>
<accession>A0A8X6ISU1</accession>
<dbReference type="AlphaFoldDB" id="A0A8X6ISU1"/>
<feature type="compositionally biased region" description="Polar residues" evidence="1">
    <location>
        <begin position="130"/>
        <end position="139"/>
    </location>
</feature>
<feature type="compositionally biased region" description="Basic and acidic residues" evidence="1">
    <location>
        <begin position="13"/>
        <end position="24"/>
    </location>
</feature>
<organism evidence="2 3">
    <name type="scientific">Trichonephila clavata</name>
    <name type="common">Joro spider</name>
    <name type="synonym">Nephila clavata</name>
    <dbReference type="NCBI Taxonomy" id="2740835"/>
    <lineage>
        <taxon>Eukaryota</taxon>
        <taxon>Metazoa</taxon>
        <taxon>Ecdysozoa</taxon>
        <taxon>Arthropoda</taxon>
        <taxon>Chelicerata</taxon>
        <taxon>Arachnida</taxon>
        <taxon>Araneae</taxon>
        <taxon>Araneomorphae</taxon>
        <taxon>Entelegynae</taxon>
        <taxon>Araneoidea</taxon>
        <taxon>Nephilidae</taxon>
        <taxon>Trichonephila</taxon>
    </lineage>
</organism>